<protein>
    <recommendedName>
        <fullName evidence="4">Ubiquitin 3 binding protein But2 C-terminal domain-containing protein</fullName>
    </recommendedName>
</protein>
<feature type="signal peptide" evidence="1">
    <location>
        <begin position="1"/>
        <end position="17"/>
    </location>
</feature>
<keyword evidence="3" id="KW-1185">Reference proteome</keyword>
<reference evidence="2" key="1">
    <citation type="journal article" date="2020" name="Stud. Mycol.">
        <title>101 Dothideomycetes genomes: a test case for predicting lifestyles and emergence of pathogens.</title>
        <authorList>
            <person name="Haridas S."/>
            <person name="Albert R."/>
            <person name="Binder M."/>
            <person name="Bloem J."/>
            <person name="Labutti K."/>
            <person name="Salamov A."/>
            <person name="Andreopoulos B."/>
            <person name="Baker S."/>
            <person name="Barry K."/>
            <person name="Bills G."/>
            <person name="Bluhm B."/>
            <person name="Cannon C."/>
            <person name="Castanera R."/>
            <person name="Culley D."/>
            <person name="Daum C."/>
            <person name="Ezra D."/>
            <person name="Gonzalez J."/>
            <person name="Henrissat B."/>
            <person name="Kuo A."/>
            <person name="Liang C."/>
            <person name="Lipzen A."/>
            <person name="Lutzoni F."/>
            <person name="Magnuson J."/>
            <person name="Mondo S."/>
            <person name="Nolan M."/>
            <person name="Ohm R."/>
            <person name="Pangilinan J."/>
            <person name="Park H.-J."/>
            <person name="Ramirez L."/>
            <person name="Alfaro M."/>
            <person name="Sun H."/>
            <person name="Tritt A."/>
            <person name="Yoshinaga Y."/>
            <person name="Zwiers L.-H."/>
            <person name="Turgeon B."/>
            <person name="Goodwin S."/>
            <person name="Spatafora J."/>
            <person name="Crous P."/>
            <person name="Grigoriev I."/>
        </authorList>
    </citation>
    <scope>NUCLEOTIDE SEQUENCE</scope>
    <source>
        <strain evidence="2">CBS 122367</strain>
    </source>
</reference>
<dbReference type="Proteomes" id="UP000799291">
    <property type="component" value="Unassembled WGS sequence"/>
</dbReference>
<dbReference type="AlphaFoldDB" id="A0A6G1IY67"/>
<dbReference type="EMBL" id="MU005585">
    <property type="protein sequence ID" value="KAF2683197.1"/>
    <property type="molecule type" value="Genomic_DNA"/>
</dbReference>
<keyword evidence="1" id="KW-0732">Signal</keyword>
<name>A0A6G1IY67_9PLEO</name>
<organism evidence="2 3">
    <name type="scientific">Lentithecium fluviatile CBS 122367</name>
    <dbReference type="NCBI Taxonomy" id="1168545"/>
    <lineage>
        <taxon>Eukaryota</taxon>
        <taxon>Fungi</taxon>
        <taxon>Dikarya</taxon>
        <taxon>Ascomycota</taxon>
        <taxon>Pezizomycotina</taxon>
        <taxon>Dothideomycetes</taxon>
        <taxon>Pleosporomycetidae</taxon>
        <taxon>Pleosporales</taxon>
        <taxon>Massarineae</taxon>
        <taxon>Lentitheciaceae</taxon>
        <taxon>Lentithecium</taxon>
    </lineage>
</organism>
<gene>
    <name evidence="2" type="ORF">K458DRAFT_488341</name>
</gene>
<proteinExistence type="predicted"/>
<evidence type="ECO:0008006" key="4">
    <source>
        <dbReference type="Google" id="ProtNLM"/>
    </source>
</evidence>
<sequence>MKTNSFVLSLFAAATLASPTLRRQSQPPFTKVVIANDNTGLEASFSTPTGFLLELGVEIQPLLRLEQEIRKFPATRIQLLSPPPDGSSSVSCTLLNSESFEVATVNTTTTLHRFGPPIQVPLIEVDLEGAELRCEVELEKEAI</sequence>
<feature type="chain" id="PRO_5026213611" description="Ubiquitin 3 binding protein But2 C-terminal domain-containing protein" evidence="1">
    <location>
        <begin position="18"/>
        <end position="143"/>
    </location>
</feature>
<evidence type="ECO:0000313" key="3">
    <source>
        <dbReference type="Proteomes" id="UP000799291"/>
    </source>
</evidence>
<evidence type="ECO:0000256" key="1">
    <source>
        <dbReference type="SAM" id="SignalP"/>
    </source>
</evidence>
<accession>A0A6G1IY67</accession>
<evidence type="ECO:0000313" key="2">
    <source>
        <dbReference type="EMBL" id="KAF2683197.1"/>
    </source>
</evidence>